<protein>
    <recommendedName>
        <fullName evidence="3">DUF7580 domain-containing protein</fullName>
    </recommendedName>
</protein>
<dbReference type="Proteomes" id="UP000275078">
    <property type="component" value="Unassembled WGS sequence"/>
</dbReference>
<feature type="region of interest" description="Disordered" evidence="1">
    <location>
        <begin position="201"/>
        <end position="223"/>
    </location>
</feature>
<organism evidence="4 5">
    <name type="scientific">Ascobolus immersus RN42</name>
    <dbReference type="NCBI Taxonomy" id="1160509"/>
    <lineage>
        <taxon>Eukaryota</taxon>
        <taxon>Fungi</taxon>
        <taxon>Dikarya</taxon>
        <taxon>Ascomycota</taxon>
        <taxon>Pezizomycotina</taxon>
        <taxon>Pezizomycetes</taxon>
        <taxon>Pezizales</taxon>
        <taxon>Ascobolaceae</taxon>
        <taxon>Ascobolus</taxon>
    </lineage>
</organism>
<feature type="compositionally biased region" description="Basic residues" evidence="1">
    <location>
        <begin position="599"/>
        <end position="608"/>
    </location>
</feature>
<reference evidence="4 5" key="1">
    <citation type="journal article" date="2018" name="Nat. Ecol. Evol.">
        <title>Pezizomycetes genomes reveal the molecular basis of ectomycorrhizal truffle lifestyle.</title>
        <authorList>
            <person name="Murat C."/>
            <person name="Payen T."/>
            <person name="Noel B."/>
            <person name="Kuo A."/>
            <person name="Morin E."/>
            <person name="Chen J."/>
            <person name="Kohler A."/>
            <person name="Krizsan K."/>
            <person name="Balestrini R."/>
            <person name="Da Silva C."/>
            <person name="Montanini B."/>
            <person name="Hainaut M."/>
            <person name="Levati E."/>
            <person name="Barry K.W."/>
            <person name="Belfiori B."/>
            <person name="Cichocki N."/>
            <person name="Clum A."/>
            <person name="Dockter R.B."/>
            <person name="Fauchery L."/>
            <person name="Guy J."/>
            <person name="Iotti M."/>
            <person name="Le Tacon F."/>
            <person name="Lindquist E.A."/>
            <person name="Lipzen A."/>
            <person name="Malagnac F."/>
            <person name="Mello A."/>
            <person name="Molinier V."/>
            <person name="Miyauchi S."/>
            <person name="Poulain J."/>
            <person name="Riccioni C."/>
            <person name="Rubini A."/>
            <person name="Sitrit Y."/>
            <person name="Splivallo R."/>
            <person name="Traeger S."/>
            <person name="Wang M."/>
            <person name="Zifcakova L."/>
            <person name="Wipf D."/>
            <person name="Zambonelli A."/>
            <person name="Paolocci F."/>
            <person name="Nowrousian M."/>
            <person name="Ottonello S."/>
            <person name="Baldrian P."/>
            <person name="Spatafora J.W."/>
            <person name="Henrissat B."/>
            <person name="Nagy L.G."/>
            <person name="Aury J.M."/>
            <person name="Wincker P."/>
            <person name="Grigoriev I.V."/>
            <person name="Bonfante P."/>
            <person name="Martin F.M."/>
        </authorList>
    </citation>
    <scope>NUCLEOTIDE SEQUENCE [LARGE SCALE GENOMIC DNA]</scope>
    <source>
        <strain evidence="4 5">RN42</strain>
    </source>
</reference>
<evidence type="ECO:0000313" key="5">
    <source>
        <dbReference type="Proteomes" id="UP000275078"/>
    </source>
</evidence>
<keyword evidence="5" id="KW-1185">Reference proteome</keyword>
<dbReference type="PANTHER" id="PTHR35186">
    <property type="entry name" value="ANK_REP_REGION DOMAIN-CONTAINING PROTEIN"/>
    <property type="match status" value="1"/>
</dbReference>
<gene>
    <name evidence="4" type="ORF">BJ508DRAFT_417072</name>
</gene>
<evidence type="ECO:0000256" key="2">
    <source>
        <dbReference type="SAM" id="SignalP"/>
    </source>
</evidence>
<dbReference type="Pfam" id="PF24476">
    <property type="entry name" value="DUF7580"/>
    <property type="match status" value="1"/>
</dbReference>
<feature type="chain" id="PRO_5017926766" description="DUF7580 domain-containing protein" evidence="2">
    <location>
        <begin position="27"/>
        <end position="608"/>
    </location>
</feature>
<feature type="compositionally biased region" description="Basic and acidic residues" evidence="1">
    <location>
        <begin position="201"/>
        <end position="216"/>
    </location>
</feature>
<feature type="region of interest" description="Disordered" evidence="1">
    <location>
        <begin position="584"/>
        <end position="608"/>
    </location>
</feature>
<feature type="domain" description="DUF7580" evidence="3">
    <location>
        <begin position="247"/>
        <end position="578"/>
    </location>
</feature>
<keyword evidence="2" id="KW-0732">Signal</keyword>
<sequence length="608" mass="70937">MSGFEIAGIVLGALPLLLELATDSMSHYEQAKRTFLFSSRNKAKLNKTLSKFYQDLAYETLELQYTLDKVFNKRLPGASLENMAVRLAVVERSNWDPRKDPKVVECLNKMFPTEMERTLFVSTMRRVLRIFFKLARDSIEPAMSKEYKDYNLMGRVLVEFQSEKNRPRWKFHERRRFMNTAEERENLMQDLRQANKRLTRIVDSRGHRDKERESTRPDPLVDSIEKTNEPKQALCQEAEVSYQCTSTHLRKLSSNLFGALRTMWNQNCCCSKEHEAAICLEICQSKEMETHRESIREITMVVCSRREWREVIVTIMPTGQDLVSSNSRVHLPAQQRSICEAIGDCDMKFAAIHLQLESYGDNLHRLLPPELRTRNLEIHHQHDATTTELSLAQLLENQDLAPSKLTRFKIASILAHSLLQLYESPWSSSRWDKNHLAFFRTADGKPDYDRPYLATSFKEDSFYSAQEDIPEDAKLMHRKIGILRLAILLLELYKWKPIKRLRIAEDGPEGLLSTDHAAVFRLLEGYRTEFPEYFQSVAGCLDMPWRRDSGYHLNISFDDENTRTGFYKEVILPLERQMEYLEPMDSDASKSTASSTAPRAKKRWPWKR</sequence>
<dbReference type="PANTHER" id="PTHR35186:SF4">
    <property type="entry name" value="PRION-INHIBITION AND PROPAGATION HELO DOMAIN-CONTAINING PROTEIN"/>
    <property type="match status" value="1"/>
</dbReference>
<dbReference type="EMBL" id="ML119726">
    <property type="protein sequence ID" value="RPA77467.1"/>
    <property type="molecule type" value="Genomic_DNA"/>
</dbReference>
<evidence type="ECO:0000259" key="3">
    <source>
        <dbReference type="Pfam" id="PF24476"/>
    </source>
</evidence>
<name>A0A3N4HWA1_ASCIM</name>
<feature type="signal peptide" evidence="2">
    <location>
        <begin position="1"/>
        <end position="26"/>
    </location>
</feature>
<dbReference type="STRING" id="1160509.A0A3N4HWA1"/>
<evidence type="ECO:0000313" key="4">
    <source>
        <dbReference type="EMBL" id="RPA77467.1"/>
    </source>
</evidence>
<dbReference type="AlphaFoldDB" id="A0A3N4HWA1"/>
<evidence type="ECO:0000256" key="1">
    <source>
        <dbReference type="SAM" id="MobiDB-lite"/>
    </source>
</evidence>
<dbReference type="InterPro" id="IPR056002">
    <property type="entry name" value="DUF7580"/>
</dbReference>
<accession>A0A3N4HWA1</accession>
<proteinExistence type="predicted"/>
<dbReference type="OrthoDB" id="3565018at2759"/>